<evidence type="ECO:0000256" key="2">
    <source>
        <dbReference type="SAM" id="Phobius"/>
    </source>
</evidence>
<sequence>MLPVVSPVSEQLTAWIISTPGRRLVREPALLLLLLSLCSGIFFYGEYRLTTKGLACAVPAVLLLGLPTSFCGGGRYAHDAPLDSVLFYGWGLGLAGLCVLREETSFVAALQGQDGRQAAYLLLGNVASSAVAMDLGRSLLAPICTWNGRDRLSAMLVLSGCAGLSSVLLLRQRSYTAWLQLGAYVGAAAVLERLRRLQKWPCSPPKSPRPSSPSLAMAEAASRGDDTASSRRASTPTPTSEAFGGTSSPDDHRAHAHASSFLRILPIGAIATAWFAFIFLNFLPGHTPDAYRVAPVLDSAFHPSHPVDVVVSMYQESLESVASLLASLRDIPTLAGARVHVYAKASPMNLTALKQQTGAHRVVPLPNVGREGETYLHHILSHWDLLAKHTLFVQADMHNEEATLRRIRSYFHPQRTGMLSLGFVGHSIGCNGTDQWGWSEKSGIVPYVYGRVYQRPCERILLSYKGQFIVSAERIRGIGQGLYRELHTATVDAGSWAHKEPYLRGRKDSMSAPVFGYTLERLWNVLFQCSDMDVAWKCPSLLSGKRKGGSIRDCQCLDR</sequence>
<proteinExistence type="predicted"/>
<dbReference type="PANTHER" id="PTHR37490">
    <property type="entry name" value="EXPRESSED PROTEIN"/>
    <property type="match status" value="1"/>
</dbReference>
<dbReference type="AlphaFoldDB" id="A0A9W8XPT7"/>
<comment type="caution">
    <text evidence="3">The sequence shown here is derived from an EMBL/GenBank/DDBJ whole genome shotgun (WGS) entry which is preliminary data.</text>
</comment>
<dbReference type="Proteomes" id="UP001140513">
    <property type="component" value="Unassembled WGS sequence"/>
</dbReference>
<keyword evidence="2" id="KW-0472">Membrane</keyword>
<dbReference type="PANTHER" id="PTHR37490:SF1">
    <property type="entry name" value="GLYCOSYLTRANSFERASE 2-LIKE DOMAIN-CONTAINING PROTEIN"/>
    <property type="match status" value="1"/>
</dbReference>
<feature type="compositionally biased region" description="Pro residues" evidence="1">
    <location>
        <begin position="202"/>
        <end position="211"/>
    </location>
</feature>
<dbReference type="RefSeq" id="XP_056072482.1">
    <property type="nucleotide sequence ID" value="XM_056215215.1"/>
</dbReference>
<accession>A0A9W8XPT7</accession>
<feature type="transmembrane region" description="Helical" evidence="2">
    <location>
        <begin position="261"/>
        <end position="283"/>
    </location>
</feature>
<feature type="region of interest" description="Disordered" evidence="1">
    <location>
        <begin position="201"/>
        <end position="251"/>
    </location>
</feature>
<dbReference type="EMBL" id="JAPEUX010000004">
    <property type="protein sequence ID" value="KAJ4354708.1"/>
    <property type="molecule type" value="Genomic_DNA"/>
</dbReference>
<keyword evidence="2" id="KW-0812">Transmembrane</keyword>
<name>A0A9W8XPT7_9PLEO</name>
<dbReference type="OrthoDB" id="28755at2759"/>
<dbReference type="GeneID" id="80909975"/>
<reference evidence="3" key="1">
    <citation type="submission" date="2022-10" db="EMBL/GenBank/DDBJ databases">
        <title>Tapping the CABI collections for fungal endophytes: first genome assemblies for Collariella, Neodidymelliopsis, Ascochyta clinopodiicola, Didymella pomorum, Didymosphaeria variabile, Neocosmospora piperis and Neocucurbitaria cava.</title>
        <authorList>
            <person name="Hill R."/>
        </authorList>
    </citation>
    <scope>NUCLEOTIDE SEQUENCE</scope>
    <source>
        <strain evidence="3">IMI 356815</strain>
    </source>
</reference>
<evidence type="ECO:0000313" key="3">
    <source>
        <dbReference type="EMBL" id="KAJ4354708.1"/>
    </source>
</evidence>
<feature type="transmembrane region" description="Helical" evidence="2">
    <location>
        <begin position="82"/>
        <end position="100"/>
    </location>
</feature>
<evidence type="ECO:0000313" key="4">
    <source>
        <dbReference type="Proteomes" id="UP001140513"/>
    </source>
</evidence>
<dbReference type="InterPro" id="IPR021838">
    <property type="entry name" value="DUF3431"/>
</dbReference>
<dbReference type="Pfam" id="PF11913">
    <property type="entry name" value="DUF3431"/>
    <property type="match status" value="1"/>
</dbReference>
<gene>
    <name evidence="3" type="ORF">N0V89_006445</name>
</gene>
<feature type="compositionally biased region" description="Low complexity" evidence="1">
    <location>
        <begin position="230"/>
        <end position="240"/>
    </location>
</feature>
<organism evidence="3 4">
    <name type="scientific">Didymosphaeria variabile</name>
    <dbReference type="NCBI Taxonomy" id="1932322"/>
    <lineage>
        <taxon>Eukaryota</taxon>
        <taxon>Fungi</taxon>
        <taxon>Dikarya</taxon>
        <taxon>Ascomycota</taxon>
        <taxon>Pezizomycotina</taxon>
        <taxon>Dothideomycetes</taxon>
        <taxon>Pleosporomycetidae</taxon>
        <taxon>Pleosporales</taxon>
        <taxon>Massarineae</taxon>
        <taxon>Didymosphaeriaceae</taxon>
        <taxon>Didymosphaeria</taxon>
    </lineage>
</organism>
<protein>
    <submittedName>
        <fullName evidence="3">Uncharacterized protein</fullName>
    </submittedName>
</protein>
<feature type="transmembrane region" description="Helical" evidence="2">
    <location>
        <begin position="120"/>
        <end position="140"/>
    </location>
</feature>
<keyword evidence="2" id="KW-1133">Transmembrane helix</keyword>
<feature type="transmembrane region" description="Helical" evidence="2">
    <location>
        <begin position="152"/>
        <end position="170"/>
    </location>
</feature>
<evidence type="ECO:0000256" key="1">
    <source>
        <dbReference type="SAM" id="MobiDB-lite"/>
    </source>
</evidence>
<feature type="transmembrane region" description="Helical" evidence="2">
    <location>
        <begin position="29"/>
        <end position="47"/>
    </location>
</feature>
<keyword evidence="4" id="KW-1185">Reference proteome</keyword>
<feature type="transmembrane region" description="Helical" evidence="2">
    <location>
        <begin position="54"/>
        <end position="76"/>
    </location>
</feature>